<keyword evidence="2" id="KW-1133">Transmembrane helix</keyword>
<keyword evidence="2" id="KW-0812">Transmembrane</keyword>
<feature type="transmembrane region" description="Helical" evidence="2">
    <location>
        <begin position="86"/>
        <end position="105"/>
    </location>
</feature>
<dbReference type="AlphaFoldDB" id="A0A221W941"/>
<name>A0A221W941_9PSEU</name>
<feature type="region of interest" description="Disordered" evidence="1">
    <location>
        <begin position="181"/>
        <end position="251"/>
    </location>
</feature>
<evidence type="ECO:0000313" key="3">
    <source>
        <dbReference type="EMBL" id="ASO22136.1"/>
    </source>
</evidence>
<organism evidence="3 4">
    <name type="scientific">Actinoalloteichus hoggarensis</name>
    <dbReference type="NCBI Taxonomy" id="1470176"/>
    <lineage>
        <taxon>Bacteria</taxon>
        <taxon>Bacillati</taxon>
        <taxon>Actinomycetota</taxon>
        <taxon>Actinomycetes</taxon>
        <taxon>Pseudonocardiales</taxon>
        <taxon>Pseudonocardiaceae</taxon>
        <taxon>Actinoalloteichus</taxon>
    </lineage>
</organism>
<dbReference type="KEGG" id="ahg:AHOG_22615"/>
<feature type="transmembrane region" description="Helical" evidence="2">
    <location>
        <begin position="16"/>
        <end position="37"/>
    </location>
</feature>
<evidence type="ECO:0000313" key="4">
    <source>
        <dbReference type="Proteomes" id="UP000204221"/>
    </source>
</evidence>
<gene>
    <name evidence="3" type="ORF">AHOG_22615</name>
</gene>
<keyword evidence="4" id="KW-1185">Reference proteome</keyword>
<feature type="transmembrane region" description="Helical" evidence="2">
    <location>
        <begin position="58"/>
        <end position="80"/>
    </location>
</feature>
<evidence type="ECO:0000256" key="1">
    <source>
        <dbReference type="SAM" id="MobiDB-lite"/>
    </source>
</evidence>
<dbReference type="EMBL" id="CP022521">
    <property type="protein sequence ID" value="ASO22136.1"/>
    <property type="molecule type" value="Genomic_DNA"/>
</dbReference>
<sequence length="251" mass="27668">MRMNQYLPVGHPLNKIYRIGTGLIGAGLIVFGLLGFINRLTFFSTEGDRILGLSSNGLLSLISVLVGAILIGSAVIGGVVASTTAVVLGVAFLLSGLVNLALLETRFNLLAFEMRNVVFSLVVGMLLLFLGLYGRLSGGLSEDNPFVRARHHEDPHADHRAEETAERRRLAEIRPLADAENAVAQGIATPEQERLVAEDARERSEAARREAYRRYEEEHAADAVPAQEQRRQQSSRRGSHGRHRRWPTIRT</sequence>
<dbReference type="Proteomes" id="UP000204221">
    <property type="component" value="Chromosome"/>
</dbReference>
<keyword evidence="2" id="KW-0472">Membrane</keyword>
<feature type="transmembrane region" description="Helical" evidence="2">
    <location>
        <begin position="117"/>
        <end position="136"/>
    </location>
</feature>
<evidence type="ECO:0000256" key="2">
    <source>
        <dbReference type="SAM" id="Phobius"/>
    </source>
</evidence>
<proteinExistence type="predicted"/>
<reference evidence="3 4" key="1">
    <citation type="submission" date="2017-07" db="EMBL/GenBank/DDBJ databases">
        <title>Complete genome sequence of Actinoalloteichus hoggarensis DSM 45943, type strain of Actinoalloteichus hoggarensis.</title>
        <authorList>
            <person name="Ruckert C."/>
            <person name="Nouioui I."/>
            <person name="Willmese J."/>
            <person name="van Wezel G."/>
            <person name="Klenk H.-P."/>
            <person name="Kalinowski J."/>
            <person name="Zotchev S.B."/>
        </authorList>
    </citation>
    <scope>NUCLEOTIDE SEQUENCE [LARGE SCALE GENOMIC DNA]</scope>
    <source>
        <strain evidence="3 4">DSM 45943</strain>
    </source>
</reference>
<accession>A0A221W941</accession>
<dbReference type="Pfam" id="PF14325">
    <property type="entry name" value="DUF4383"/>
    <property type="match status" value="1"/>
</dbReference>
<feature type="compositionally biased region" description="Basic and acidic residues" evidence="1">
    <location>
        <begin position="191"/>
        <end position="221"/>
    </location>
</feature>
<protein>
    <submittedName>
        <fullName evidence="3">Uncharacterized protein</fullName>
    </submittedName>
</protein>
<feature type="compositionally biased region" description="Basic residues" evidence="1">
    <location>
        <begin position="233"/>
        <end position="251"/>
    </location>
</feature>
<dbReference type="RefSeq" id="WP_093943158.1">
    <property type="nucleotide sequence ID" value="NZ_CP022521.1"/>
</dbReference>
<dbReference type="OrthoDB" id="5187794at2"/>